<protein>
    <submittedName>
        <fullName evidence="2">Amidase</fullName>
    </submittedName>
</protein>
<accession>A0A2A2F833</accession>
<keyword evidence="3" id="KW-1185">Reference proteome</keyword>
<name>A0A2A2F833_9GAMM</name>
<reference evidence="2 3" key="1">
    <citation type="submission" date="2017-08" db="EMBL/GenBank/DDBJ databases">
        <title>Halovibrio sewagensis sp. nov., isolated from wastewater of high salinity.</title>
        <authorList>
            <person name="Dong X."/>
            <person name="Zhang G."/>
        </authorList>
    </citation>
    <scope>NUCLEOTIDE SEQUENCE [LARGE SCALE GENOMIC DNA]</scope>
    <source>
        <strain evidence="2 3">YL5-2</strain>
    </source>
</reference>
<sequence>MSEWLDQPARDLAGALRTGSITSETVTAELLARIDARNAPINAVIHLDRERALDQARERDRQREQGEHCGALHGLPMTVKDVWEVAGMPTTAGSSSLQAHRPRRNADVIQRLEEAGAIVIGKTNVPLFASDLQTYNRLFGVTNNPRDLARTPGGSSGGAAAALAAGMTPLEVGSDVGGSIRTPAHFNGVFGHKPSRDIVSLRGHIPGPPGTLTQPDLAEGGPMARTADDLALLLEVIAGPRPHEGPQWQLSLPEPAFSRLDQVRVATCFHDPASPVADALTRHYEDLVTRLADAGTSVSRAEHEWLDHRQLMPLYHNLLGSLLGTGFRPKQRRQLRLMGYLLRLFGRWMRMPPGLEQYILGVNQPVLNWLQYSEQREKARAALVQDLFGDADILLTPVTPTTAIPHNRSQPMFRRKILVDGRERPYTDQMHWIALATTLGLPATSAPVGMDENGLPFNIQIIGAPGQDRATIEFARLMEEQGLSGFQAP</sequence>
<dbReference type="PIRSF" id="PIRSF001221">
    <property type="entry name" value="Amidase_fungi"/>
    <property type="match status" value="1"/>
</dbReference>
<feature type="domain" description="Amidase" evidence="1">
    <location>
        <begin position="26"/>
        <end position="471"/>
    </location>
</feature>
<evidence type="ECO:0000259" key="1">
    <source>
        <dbReference type="Pfam" id="PF01425"/>
    </source>
</evidence>
<comment type="caution">
    <text evidence="2">The sequence shown here is derived from an EMBL/GenBank/DDBJ whole genome shotgun (WGS) entry which is preliminary data.</text>
</comment>
<dbReference type="EMBL" id="NSKD01000003">
    <property type="protein sequence ID" value="PAU80755.1"/>
    <property type="molecule type" value="Genomic_DNA"/>
</dbReference>
<dbReference type="Proteomes" id="UP000218896">
    <property type="component" value="Unassembled WGS sequence"/>
</dbReference>
<dbReference type="InterPro" id="IPR036928">
    <property type="entry name" value="AS_sf"/>
</dbReference>
<organism evidence="2 3">
    <name type="scientific">Halovibrio salipaludis</name>
    <dbReference type="NCBI Taxonomy" id="2032626"/>
    <lineage>
        <taxon>Bacteria</taxon>
        <taxon>Pseudomonadati</taxon>
        <taxon>Pseudomonadota</taxon>
        <taxon>Gammaproteobacteria</taxon>
        <taxon>Oceanospirillales</taxon>
        <taxon>Halomonadaceae</taxon>
        <taxon>Halovibrio</taxon>
    </lineage>
</organism>
<evidence type="ECO:0000313" key="2">
    <source>
        <dbReference type="EMBL" id="PAU80755.1"/>
    </source>
</evidence>
<dbReference type="InterPro" id="IPR052739">
    <property type="entry name" value="FAAH2"/>
</dbReference>
<dbReference type="InterPro" id="IPR023631">
    <property type="entry name" value="Amidase_dom"/>
</dbReference>
<dbReference type="AlphaFoldDB" id="A0A2A2F833"/>
<dbReference type="PANTHER" id="PTHR43372:SF4">
    <property type="entry name" value="FATTY-ACID AMIDE HYDROLASE 2"/>
    <property type="match status" value="1"/>
</dbReference>
<dbReference type="PANTHER" id="PTHR43372">
    <property type="entry name" value="FATTY-ACID AMIDE HYDROLASE"/>
    <property type="match status" value="1"/>
</dbReference>
<dbReference type="GO" id="GO:0012505">
    <property type="term" value="C:endomembrane system"/>
    <property type="evidence" value="ECO:0007669"/>
    <property type="project" value="TreeGrafter"/>
</dbReference>
<evidence type="ECO:0000313" key="3">
    <source>
        <dbReference type="Proteomes" id="UP000218896"/>
    </source>
</evidence>
<dbReference type="RefSeq" id="WP_095617586.1">
    <property type="nucleotide sequence ID" value="NZ_NSKD01000003.1"/>
</dbReference>
<gene>
    <name evidence="2" type="ORF">CK501_10125</name>
</gene>
<dbReference type="OrthoDB" id="8872210at2"/>
<dbReference type="SUPFAM" id="SSF75304">
    <property type="entry name" value="Amidase signature (AS) enzymes"/>
    <property type="match status" value="1"/>
</dbReference>
<proteinExistence type="predicted"/>
<dbReference type="Pfam" id="PF01425">
    <property type="entry name" value="Amidase"/>
    <property type="match status" value="1"/>
</dbReference>
<dbReference type="Gene3D" id="3.90.1300.10">
    <property type="entry name" value="Amidase signature (AS) domain"/>
    <property type="match status" value="1"/>
</dbReference>